<reference evidence="1 2" key="1">
    <citation type="journal article" date="2018" name="Front. Plant Sci.">
        <title>Red Clover (Trifolium pratense) and Zigzag Clover (T. medium) - A Picture of Genomic Similarities and Differences.</title>
        <authorList>
            <person name="Dluhosova J."/>
            <person name="Istvanek J."/>
            <person name="Nedelnik J."/>
            <person name="Repkova J."/>
        </authorList>
    </citation>
    <scope>NUCLEOTIDE SEQUENCE [LARGE SCALE GENOMIC DNA]</scope>
    <source>
        <strain evidence="2">cv. 10/8</strain>
        <tissue evidence="1">Leaf</tissue>
    </source>
</reference>
<protein>
    <submittedName>
        <fullName evidence="1">Uncharacterized protein</fullName>
    </submittedName>
</protein>
<organism evidence="1 2">
    <name type="scientific">Trifolium medium</name>
    <dbReference type="NCBI Taxonomy" id="97028"/>
    <lineage>
        <taxon>Eukaryota</taxon>
        <taxon>Viridiplantae</taxon>
        <taxon>Streptophyta</taxon>
        <taxon>Embryophyta</taxon>
        <taxon>Tracheophyta</taxon>
        <taxon>Spermatophyta</taxon>
        <taxon>Magnoliopsida</taxon>
        <taxon>eudicotyledons</taxon>
        <taxon>Gunneridae</taxon>
        <taxon>Pentapetalae</taxon>
        <taxon>rosids</taxon>
        <taxon>fabids</taxon>
        <taxon>Fabales</taxon>
        <taxon>Fabaceae</taxon>
        <taxon>Papilionoideae</taxon>
        <taxon>50 kb inversion clade</taxon>
        <taxon>NPAAA clade</taxon>
        <taxon>Hologalegina</taxon>
        <taxon>IRL clade</taxon>
        <taxon>Trifolieae</taxon>
        <taxon>Trifolium</taxon>
    </lineage>
</organism>
<evidence type="ECO:0000313" key="2">
    <source>
        <dbReference type="Proteomes" id="UP000265520"/>
    </source>
</evidence>
<comment type="caution">
    <text evidence="1">The sequence shown here is derived from an EMBL/GenBank/DDBJ whole genome shotgun (WGS) entry which is preliminary data.</text>
</comment>
<evidence type="ECO:0000313" key="1">
    <source>
        <dbReference type="EMBL" id="MCI97773.1"/>
    </source>
</evidence>
<accession>A0A392WDE1</accession>
<keyword evidence="2" id="KW-1185">Reference proteome</keyword>
<feature type="non-terminal residue" evidence="1">
    <location>
        <position position="39"/>
    </location>
</feature>
<dbReference type="AlphaFoldDB" id="A0A392WDE1"/>
<sequence length="39" mass="4373">MDAEEKSGEDDIVVVLEEFAEKGVRVSSAKTPKYLARFK</sequence>
<dbReference type="Proteomes" id="UP000265520">
    <property type="component" value="Unassembled WGS sequence"/>
</dbReference>
<name>A0A392WDE1_9FABA</name>
<proteinExistence type="predicted"/>
<dbReference type="EMBL" id="LXQA011453651">
    <property type="protein sequence ID" value="MCI97773.1"/>
    <property type="molecule type" value="Genomic_DNA"/>
</dbReference>